<dbReference type="Gene3D" id="3.30.230.10">
    <property type="match status" value="1"/>
</dbReference>
<comment type="similarity">
    <text evidence="7">Belongs to the RnpA family.</text>
</comment>
<dbReference type="PROSITE" id="PS00648">
    <property type="entry name" value="RIBONUCLEASE_P"/>
    <property type="match status" value="1"/>
</dbReference>
<evidence type="ECO:0000313" key="10">
    <source>
        <dbReference type="Proteomes" id="UP000422108"/>
    </source>
</evidence>
<comment type="catalytic activity">
    <reaction evidence="7">
        <text>Endonucleolytic cleavage of RNA, removing 5'-extranucleotides from tRNA precursor.</text>
        <dbReference type="EC" id="3.1.26.5"/>
    </reaction>
</comment>
<dbReference type="GO" id="GO:0001682">
    <property type="term" value="P:tRNA 5'-leader removal"/>
    <property type="evidence" value="ECO:0007669"/>
    <property type="project" value="UniProtKB-UniRule"/>
</dbReference>
<dbReference type="EC" id="3.1.26.5" evidence="7 8"/>
<keyword evidence="2 7" id="KW-0819">tRNA processing</keyword>
<dbReference type="InterPro" id="IPR000100">
    <property type="entry name" value="RNase_P"/>
</dbReference>
<dbReference type="SUPFAM" id="SSF54211">
    <property type="entry name" value="Ribosomal protein S5 domain 2-like"/>
    <property type="match status" value="1"/>
</dbReference>
<dbReference type="Proteomes" id="UP000422108">
    <property type="component" value="Chromosome"/>
</dbReference>
<proteinExistence type="inferred from homology"/>
<evidence type="ECO:0000256" key="7">
    <source>
        <dbReference type="HAMAP-Rule" id="MF_00227"/>
    </source>
</evidence>
<comment type="function">
    <text evidence="1 7">RNaseP catalyzes the removal of the 5'-leader sequence from pre-tRNA to produce the mature 5'-terminus. It can also cleave other RNA substrates such as 4.5S RNA. The protein component plays an auxiliary but essential role in vivo by binding to the 5'-leader sequence and broadening the substrate specificity of the ribozyme.</text>
</comment>
<dbReference type="Pfam" id="PF00825">
    <property type="entry name" value="Ribonuclease_P"/>
    <property type="match status" value="1"/>
</dbReference>
<evidence type="ECO:0000256" key="2">
    <source>
        <dbReference type="ARBA" id="ARBA00022694"/>
    </source>
</evidence>
<dbReference type="PANTHER" id="PTHR33992:SF1">
    <property type="entry name" value="RIBONUCLEASE P PROTEIN COMPONENT"/>
    <property type="match status" value="1"/>
</dbReference>
<sequence>MKEYSFKKHERLKKSKEYNALSKHGKRYHEADFIIIYKENNELNNRLGITVSKKVGNAVKRNRIKRIIREYFRNNKILLHLKLDINIIAKKTARHIDSIEIGKQVSRCLMSIGNSNNRKQ</sequence>
<name>A0A5K8AD47_9BACT</name>
<accession>A0A5K8AD47</accession>
<dbReference type="GO" id="GO:0030677">
    <property type="term" value="C:ribonuclease P complex"/>
    <property type="evidence" value="ECO:0007669"/>
    <property type="project" value="TreeGrafter"/>
</dbReference>
<gene>
    <name evidence="7 9" type="primary">rnpA</name>
    <name evidence="9" type="ORF">DSCOOX_36610</name>
</gene>
<dbReference type="AlphaFoldDB" id="A0A5K8AD47"/>
<protein>
    <recommendedName>
        <fullName evidence="7 8">Ribonuclease P protein component</fullName>
        <shortName evidence="7">RNase P protein</shortName>
        <shortName evidence="7">RNaseP protein</shortName>
        <ecNumber evidence="7 8">3.1.26.5</ecNumber>
    </recommendedName>
    <alternativeName>
        <fullName evidence="7">Protein C5</fullName>
    </alternativeName>
</protein>
<dbReference type="InterPro" id="IPR020539">
    <property type="entry name" value="RNase_P_CS"/>
</dbReference>
<dbReference type="EMBL" id="AP021879">
    <property type="protein sequence ID" value="BBO90481.1"/>
    <property type="molecule type" value="Genomic_DNA"/>
</dbReference>
<comment type="subunit">
    <text evidence="7">Consists of a catalytic RNA component (M1 or rnpB) and a protein subunit.</text>
</comment>
<dbReference type="RefSeq" id="WP_155311539.1">
    <property type="nucleotide sequence ID" value="NZ_AP021879.1"/>
</dbReference>
<dbReference type="GO" id="GO:0042781">
    <property type="term" value="F:3'-tRNA processing endoribonuclease activity"/>
    <property type="evidence" value="ECO:0007669"/>
    <property type="project" value="TreeGrafter"/>
</dbReference>
<keyword evidence="4 7" id="KW-0255">Endonuclease</keyword>
<reference evidence="9 10" key="1">
    <citation type="submission" date="2019-11" db="EMBL/GenBank/DDBJ databases">
        <title>Comparative genomics of hydrocarbon-degrading Desulfosarcina strains.</title>
        <authorList>
            <person name="Watanabe M."/>
            <person name="Kojima H."/>
            <person name="Fukui M."/>
        </authorList>
    </citation>
    <scope>NUCLEOTIDE SEQUENCE [LARGE SCALE GENOMIC DNA]</scope>
    <source>
        <strain evidence="10">oXyS1</strain>
    </source>
</reference>
<evidence type="ECO:0000256" key="8">
    <source>
        <dbReference type="NCBIfam" id="TIGR00188"/>
    </source>
</evidence>
<evidence type="ECO:0000256" key="5">
    <source>
        <dbReference type="ARBA" id="ARBA00022801"/>
    </source>
</evidence>
<organism evidence="9 10">
    <name type="scientific">Desulfosarcina ovata subsp. ovata</name>
    <dbReference type="NCBI Taxonomy" id="2752305"/>
    <lineage>
        <taxon>Bacteria</taxon>
        <taxon>Pseudomonadati</taxon>
        <taxon>Thermodesulfobacteriota</taxon>
        <taxon>Desulfobacteria</taxon>
        <taxon>Desulfobacterales</taxon>
        <taxon>Desulfosarcinaceae</taxon>
        <taxon>Desulfosarcina</taxon>
    </lineage>
</organism>
<keyword evidence="10" id="KW-1185">Reference proteome</keyword>
<dbReference type="PANTHER" id="PTHR33992">
    <property type="entry name" value="RIBONUCLEASE P PROTEIN COMPONENT"/>
    <property type="match status" value="1"/>
</dbReference>
<evidence type="ECO:0000256" key="3">
    <source>
        <dbReference type="ARBA" id="ARBA00022722"/>
    </source>
</evidence>
<dbReference type="GO" id="GO:0000049">
    <property type="term" value="F:tRNA binding"/>
    <property type="evidence" value="ECO:0007669"/>
    <property type="project" value="UniProtKB-UniRule"/>
</dbReference>
<keyword evidence="3 7" id="KW-0540">Nuclease</keyword>
<dbReference type="NCBIfam" id="TIGR00188">
    <property type="entry name" value="rnpA"/>
    <property type="match status" value="1"/>
</dbReference>
<evidence type="ECO:0000256" key="6">
    <source>
        <dbReference type="ARBA" id="ARBA00022884"/>
    </source>
</evidence>
<dbReference type="InterPro" id="IPR020568">
    <property type="entry name" value="Ribosomal_Su5_D2-typ_SF"/>
</dbReference>
<dbReference type="GO" id="GO:0004526">
    <property type="term" value="F:ribonuclease P activity"/>
    <property type="evidence" value="ECO:0007669"/>
    <property type="project" value="UniProtKB-UniRule"/>
</dbReference>
<evidence type="ECO:0000256" key="1">
    <source>
        <dbReference type="ARBA" id="ARBA00002663"/>
    </source>
</evidence>
<evidence type="ECO:0000256" key="4">
    <source>
        <dbReference type="ARBA" id="ARBA00022759"/>
    </source>
</evidence>
<dbReference type="HAMAP" id="MF_00227">
    <property type="entry name" value="RNase_P"/>
    <property type="match status" value="1"/>
</dbReference>
<evidence type="ECO:0000313" key="9">
    <source>
        <dbReference type="EMBL" id="BBO90481.1"/>
    </source>
</evidence>
<keyword evidence="6 7" id="KW-0694">RNA-binding</keyword>
<dbReference type="InterPro" id="IPR014721">
    <property type="entry name" value="Ribsml_uS5_D2-typ_fold_subgr"/>
</dbReference>
<keyword evidence="5 7" id="KW-0378">Hydrolase</keyword>